<evidence type="ECO:0000313" key="1">
    <source>
        <dbReference type="EMBL" id="MDZ5035036.1"/>
    </source>
</evidence>
<evidence type="ECO:0000313" key="2">
    <source>
        <dbReference type="Proteomes" id="UP001289066"/>
    </source>
</evidence>
<feature type="non-terminal residue" evidence="1">
    <location>
        <position position="1"/>
    </location>
</feature>
<dbReference type="AlphaFoldDB" id="A0AAW9IXZ8"/>
<accession>A0AAW9IXZ8</accession>
<comment type="caution">
    <text evidence="1">The sequence shown here is derived from an EMBL/GenBank/DDBJ whole genome shotgun (WGS) entry which is preliminary data.</text>
</comment>
<dbReference type="EMBL" id="WNVG01001189">
    <property type="protein sequence ID" value="MDZ5035036.1"/>
    <property type="molecule type" value="Genomic_DNA"/>
</dbReference>
<reference evidence="1" key="1">
    <citation type="submission" date="2019-11" db="EMBL/GenBank/DDBJ databases">
        <title>Characterization of Clostridium perfringens isolates from swine manure treated agricultural soils.</title>
        <authorList>
            <person name="Wushke S.T."/>
        </authorList>
    </citation>
    <scope>NUCLEOTIDE SEQUENCE</scope>
    <source>
        <strain evidence="1">X15</strain>
    </source>
</reference>
<organism evidence="1 2">
    <name type="scientific">Clostridium perfringens</name>
    <dbReference type="NCBI Taxonomy" id="1502"/>
    <lineage>
        <taxon>Bacteria</taxon>
        <taxon>Bacillati</taxon>
        <taxon>Bacillota</taxon>
        <taxon>Clostridia</taxon>
        <taxon>Eubacteriales</taxon>
        <taxon>Clostridiaceae</taxon>
        <taxon>Clostridium</taxon>
    </lineage>
</organism>
<proteinExistence type="predicted"/>
<dbReference type="Proteomes" id="UP001289066">
    <property type="component" value="Unassembled WGS sequence"/>
</dbReference>
<protein>
    <submittedName>
        <fullName evidence="1">Type II/IV secretion system protein</fullName>
    </submittedName>
</protein>
<gene>
    <name evidence="1" type="ORF">GNF81_20330</name>
</gene>
<sequence length="35" mass="3883">IKHGMTTLAQECKRLVLEGVTTIEELATITLLKDI</sequence>
<name>A0AAW9IXZ8_CLOPF</name>